<feature type="transmembrane region" description="Helical" evidence="1">
    <location>
        <begin position="107"/>
        <end position="136"/>
    </location>
</feature>
<reference evidence="2 3" key="1">
    <citation type="submission" date="2021-05" db="EMBL/GenBank/DDBJ databases">
        <title>Novel Bacillus species.</title>
        <authorList>
            <person name="Liu G."/>
        </authorList>
    </citation>
    <scope>NUCLEOTIDE SEQUENCE [LARGE SCALE GENOMIC DNA]</scope>
    <source>
        <strain evidence="2 3">FJAT-49705</strain>
    </source>
</reference>
<evidence type="ECO:0000313" key="3">
    <source>
        <dbReference type="Proteomes" id="UP000681027"/>
    </source>
</evidence>
<dbReference type="Proteomes" id="UP000681027">
    <property type="component" value="Unassembled WGS sequence"/>
</dbReference>
<feature type="transmembrane region" description="Helical" evidence="1">
    <location>
        <begin position="148"/>
        <end position="172"/>
    </location>
</feature>
<keyword evidence="3" id="KW-1185">Reference proteome</keyword>
<sequence length="227" mass="26677">MESNRLWDKFYRFSEIVMKVVLIQGLWVAFTLSGVIILGIVPATIGMFTVVRKWMMGEENNRALIKAFWNAFRKEFWRANAMGIVLFLLSFLLYMNLSIMRFTEGFIYLFLFIGLFTLSILFLILLIYIFPVYVHFDLKFFQYFTMSLLLGISSPIYTLLAVFGCFVLYRLFLLIPGLIPFFSIGLFALFIMWVSLKAFKRTEQQTHIKPGVQRKSPMKHFKDRTAP</sequence>
<keyword evidence="1" id="KW-0472">Membrane</keyword>
<keyword evidence="1" id="KW-1133">Transmembrane helix</keyword>
<comment type="caution">
    <text evidence="2">The sequence shown here is derived from an EMBL/GenBank/DDBJ whole genome shotgun (WGS) entry which is preliminary data.</text>
</comment>
<keyword evidence="1" id="KW-0812">Transmembrane</keyword>
<dbReference type="InterPro" id="IPR006938">
    <property type="entry name" value="DUF624"/>
</dbReference>
<dbReference type="RefSeq" id="WP_213103515.1">
    <property type="nucleotide sequence ID" value="NZ_JAGYPM010000004.1"/>
</dbReference>
<evidence type="ECO:0000313" key="2">
    <source>
        <dbReference type="EMBL" id="MBS4192063.1"/>
    </source>
</evidence>
<proteinExistence type="predicted"/>
<feature type="transmembrane region" description="Helical" evidence="1">
    <location>
        <begin position="178"/>
        <end position="199"/>
    </location>
</feature>
<dbReference type="EMBL" id="JAGYPM010000004">
    <property type="protein sequence ID" value="MBS4192063.1"/>
    <property type="molecule type" value="Genomic_DNA"/>
</dbReference>
<protein>
    <submittedName>
        <fullName evidence="2">YesL family protein</fullName>
    </submittedName>
</protein>
<name>A0ABS5NYA9_9BACI</name>
<feature type="transmembrane region" description="Helical" evidence="1">
    <location>
        <begin position="76"/>
        <end position="95"/>
    </location>
</feature>
<gene>
    <name evidence="2" type="ORF">KHA94_18010</name>
</gene>
<dbReference type="Pfam" id="PF04854">
    <property type="entry name" value="DUF624"/>
    <property type="match status" value="1"/>
</dbReference>
<evidence type="ECO:0000256" key="1">
    <source>
        <dbReference type="SAM" id="Phobius"/>
    </source>
</evidence>
<organism evidence="2 3">
    <name type="scientific">Cytobacillus citreus</name>
    <dbReference type="NCBI Taxonomy" id="2833586"/>
    <lineage>
        <taxon>Bacteria</taxon>
        <taxon>Bacillati</taxon>
        <taxon>Bacillota</taxon>
        <taxon>Bacilli</taxon>
        <taxon>Bacillales</taxon>
        <taxon>Bacillaceae</taxon>
        <taxon>Cytobacillus</taxon>
    </lineage>
</organism>
<accession>A0ABS5NYA9</accession>